<proteinExistence type="predicted"/>
<dbReference type="GO" id="GO:0043527">
    <property type="term" value="C:tRNA methyltransferase complex"/>
    <property type="evidence" value="ECO:0007669"/>
    <property type="project" value="UniProtKB-ARBA"/>
</dbReference>
<accession>A0AAV4LNG1</accession>
<dbReference type="InterPro" id="IPR004114">
    <property type="entry name" value="THUMP_dom"/>
</dbReference>
<evidence type="ECO:0000259" key="4">
    <source>
        <dbReference type="PROSITE" id="PS51165"/>
    </source>
</evidence>
<dbReference type="InterPro" id="IPR000241">
    <property type="entry name" value="RlmKL-like_Mtase"/>
</dbReference>
<dbReference type="RefSeq" id="XP_067713438.1">
    <property type="nucleotide sequence ID" value="XM_067857337.1"/>
</dbReference>
<feature type="region of interest" description="Disordered" evidence="3">
    <location>
        <begin position="157"/>
        <end position="202"/>
    </location>
</feature>
<dbReference type="SUPFAM" id="SSF53335">
    <property type="entry name" value="S-adenosyl-L-methionine-dependent methyltransferases"/>
    <property type="match status" value="1"/>
</dbReference>
<organism evidence="5 6">
    <name type="scientific">Babesia caballi</name>
    <dbReference type="NCBI Taxonomy" id="5871"/>
    <lineage>
        <taxon>Eukaryota</taxon>
        <taxon>Sar</taxon>
        <taxon>Alveolata</taxon>
        <taxon>Apicomplexa</taxon>
        <taxon>Aconoidasida</taxon>
        <taxon>Piroplasmida</taxon>
        <taxon>Babesiidae</taxon>
        <taxon>Babesia</taxon>
    </lineage>
</organism>
<feature type="compositionally biased region" description="Polar residues" evidence="3">
    <location>
        <begin position="367"/>
        <end position="380"/>
    </location>
</feature>
<feature type="domain" description="THUMP" evidence="4">
    <location>
        <begin position="1"/>
        <end position="105"/>
    </location>
</feature>
<gene>
    <name evidence="5" type="ORF">BcabD6B2_08020</name>
</gene>
<dbReference type="GO" id="GO:0003723">
    <property type="term" value="F:RNA binding"/>
    <property type="evidence" value="ECO:0007669"/>
    <property type="project" value="UniProtKB-UniRule"/>
</dbReference>
<keyword evidence="6" id="KW-1185">Reference proteome</keyword>
<dbReference type="PROSITE" id="PS51165">
    <property type="entry name" value="THUMP"/>
    <property type="match status" value="1"/>
</dbReference>
<feature type="region of interest" description="Disordered" evidence="3">
    <location>
        <begin position="367"/>
        <end position="405"/>
    </location>
</feature>
<dbReference type="CDD" id="cd11715">
    <property type="entry name" value="THUMP_AdoMetMT"/>
    <property type="match status" value="1"/>
</dbReference>
<dbReference type="EMBL" id="BPLF01000001">
    <property type="protein sequence ID" value="GIX61367.1"/>
    <property type="molecule type" value="Genomic_DNA"/>
</dbReference>
<comment type="caution">
    <text evidence="5">The sequence shown here is derived from an EMBL/GenBank/DDBJ whole genome shotgun (WGS) entry which is preliminary data.</text>
</comment>
<name>A0AAV4LNG1_BABCB</name>
<evidence type="ECO:0000256" key="3">
    <source>
        <dbReference type="SAM" id="MobiDB-lite"/>
    </source>
</evidence>
<dbReference type="InterPro" id="IPR029063">
    <property type="entry name" value="SAM-dependent_MTases_sf"/>
</dbReference>
<dbReference type="Pfam" id="PF02926">
    <property type="entry name" value="THUMP"/>
    <property type="match status" value="1"/>
</dbReference>
<evidence type="ECO:0000256" key="1">
    <source>
        <dbReference type="ARBA" id="ARBA00022603"/>
    </source>
</evidence>
<reference evidence="5 6" key="1">
    <citation type="submission" date="2021-06" db="EMBL/GenBank/DDBJ databases">
        <title>Genome sequence of Babesia caballi.</title>
        <authorList>
            <person name="Yamagishi J."/>
            <person name="Kidaka T."/>
            <person name="Ochi A."/>
        </authorList>
    </citation>
    <scope>NUCLEOTIDE SEQUENCE [LARGE SCALE GENOMIC DNA]</scope>
    <source>
        <strain evidence="5">USDA-D6B2</strain>
    </source>
</reference>
<evidence type="ECO:0000313" key="6">
    <source>
        <dbReference type="Proteomes" id="UP001497744"/>
    </source>
</evidence>
<dbReference type="PANTHER" id="PTHR47313:SF1">
    <property type="entry name" value="RIBOSOMAL RNA LARGE SUBUNIT METHYLTRANSFERASE K_L"/>
    <property type="match status" value="1"/>
</dbReference>
<dbReference type="Gene3D" id="3.30.2130.30">
    <property type="match status" value="1"/>
</dbReference>
<dbReference type="PANTHER" id="PTHR47313">
    <property type="entry name" value="RIBOSOMAL RNA LARGE SUBUNIT METHYLTRANSFERASE K/L"/>
    <property type="match status" value="1"/>
</dbReference>
<evidence type="ECO:0000313" key="5">
    <source>
        <dbReference type="EMBL" id="GIX61367.1"/>
    </source>
</evidence>
<sequence length="483" mass="52559">MCSGVFVEAAAFPVNDKGSFADSCAAVAWPHFLKPHSSFLVSAQLVGTNRFLHSDRYASQLVKDGISHHFGRALGKESPSVSFRDPEVRLLLHVEHGEARVLVDAVGVPTSARSYRYKPAISDIDPTVAVALLHDIGFTSYESNCYDLSHYERSLSSFDRQDTSPAARLPPSADGCGPADPEVATALHPGRHGSGNQIDDTRSDLGRRVSKAGELPVCSSNSPKVALVPNAAVVDLFSGCGTFLIEAAMIAARIAPGALHSSFSFQSFAICDEVALQRLRQYASERRLATDSDEYRSLRGKFVGVESCWEKVEASLYSAEKAGVLDLLRVLQADYLKDGLYDAHRARSDGERWCYLIAQLPRLKSQFSSVPDTSETSSEAGTGGERGGVTTADGPAPDFRRAGRRGTAVAALDPQRYYRLLNHVAKFKRRLFEEDARCVLVAPSVVQLPEISGAWGHAMHGGRRFVKAGVPCTVYYSRRPEHE</sequence>
<keyword evidence="1" id="KW-0808">Transferase</keyword>
<dbReference type="GO" id="GO:0070043">
    <property type="term" value="F:rRNA (guanine-N7-)-methyltransferase activity"/>
    <property type="evidence" value="ECO:0007669"/>
    <property type="project" value="TreeGrafter"/>
</dbReference>
<evidence type="ECO:0000256" key="2">
    <source>
        <dbReference type="PROSITE-ProRule" id="PRU00529"/>
    </source>
</evidence>
<keyword evidence="1" id="KW-0489">Methyltransferase</keyword>
<protein>
    <submittedName>
        <fullName evidence="5">Bifunctional 23S rRNA (Guanine(2069)-N(7))-methyltransferase RlmK/23S rRNA (Guanine(2445)-N(2))-methyltransferase RlmL</fullName>
    </submittedName>
</protein>
<dbReference type="GO" id="GO:0008990">
    <property type="term" value="F:rRNA (guanine-N2-)-methyltransferase activity"/>
    <property type="evidence" value="ECO:0007669"/>
    <property type="project" value="TreeGrafter"/>
</dbReference>
<keyword evidence="2" id="KW-0694">RNA-binding</keyword>
<dbReference type="AlphaFoldDB" id="A0AAV4LNG1"/>
<dbReference type="Gene3D" id="3.40.50.150">
    <property type="entry name" value="Vaccinia Virus protein VP39"/>
    <property type="match status" value="1"/>
</dbReference>
<dbReference type="Proteomes" id="UP001497744">
    <property type="component" value="Unassembled WGS sequence"/>
</dbReference>
<dbReference type="Pfam" id="PF01170">
    <property type="entry name" value="UPF0020"/>
    <property type="match status" value="1"/>
</dbReference>
<dbReference type="GeneID" id="94192850"/>